<protein>
    <recommendedName>
        <fullName evidence="2">Intracellular proteinase inhibitor BsuPI domain-containing protein</fullName>
    </recommendedName>
</protein>
<organism evidence="1">
    <name type="scientific">Caldithrix abyssi</name>
    <dbReference type="NCBI Taxonomy" id="187145"/>
    <lineage>
        <taxon>Bacteria</taxon>
        <taxon>Pseudomonadati</taxon>
        <taxon>Calditrichota</taxon>
        <taxon>Calditrichia</taxon>
        <taxon>Calditrichales</taxon>
        <taxon>Calditrichaceae</taxon>
        <taxon>Caldithrix</taxon>
    </lineage>
</organism>
<evidence type="ECO:0000313" key="1">
    <source>
        <dbReference type="EMBL" id="HHE54217.1"/>
    </source>
</evidence>
<accession>A0A7V5H206</accession>
<name>A0A7V5H206_CALAY</name>
<comment type="caution">
    <text evidence="1">The sequence shown here is derived from an EMBL/GenBank/DDBJ whole genome shotgun (WGS) entry which is preliminary data.</text>
</comment>
<proteinExistence type="predicted"/>
<gene>
    <name evidence="1" type="ORF">ENL21_00415</name>
</gene>
<dbReference type="EMBL" id="DRTD01000026">
    <property type="protein sequence ID" value="HHE54217.1"/>
    <property type="molecule type" value="Genomic_DNA"/>
</dbReference>
<dbReference type="Proteomes" id="UP000886111">
    <property type="component" value="Unassembled WGS sequence"/>
</dbReference>
<evidence type="ECO:0008006" key="2">
    <source>
        <dbReference type="Google" id="ProtNLM"/>
    </source>
</evidence>
<reference evidence="1" key="1">
    <citation type="journal article" date="2020" name="mSystems">
        <title>Genome- and Community-Level Interaction Insights into Carbon Utilization and Element Cycling Functions of Hydrothermarchaeota in Hydrothermal Sediment.</title>
        <authorList>
            <person name="Zhou Z."/>
            <person name="Liu Y."/>
            <person name="Xu W."/>
            <person name="Pan J."/>
            <person name="Luo Z.H."/>
            <person name="Li M."/>
        </authorList>
    </citation>
    <scope>NUCLEOTIDE SEQUENCE [LARGE SCALE GENOMIC DNA]</scope>
    <source>
        <strain evidence="1">HyVt-76</strain>
    </source>
</reference>
<sequence>MKYQKIAFTFLMVILALNSCKKDKGTDIDIVEYNKIIINLDKGIYKPEESAHLTIINNSKKDLILLNCGKYPGFDLQKNIVGKWNNVYLVECPAIGTPFEILQGTRKEFDIVLPLLTLKPSEIEGKYRLLLWLKDKATDQFLDKSERATAPFRMKN</sequence>
<dbReference type="AlphaFoldDB" id="A0A7V5H206"/>